<gene>
    <name evidence="8" type="ordered locus">Ilyop_2074</name>
</gene>
<keyword evidence="2 8" id="KW-0489">Methyltransferase</keyword>
<keyword evidence="3 8" id="KW-0808">Transferase</keyword>
<keyword evidence="8" id="KW-0614">Plasmid</keyword>
<organism evidence="8 9">
    <name type="scientific">Ilyobacter polytropus (strain ATCC 51220 / DSM 2926 / LMG 16218 / CuHBu1)</name>
    <dbReference type="NCBI Taxonomy" id="572544"/>
    <lineage>
        <taxon>Bacteria</taxon>
        <taxon>Fusobacteriati</taxon>
        <taxon>Fusobacteriota</taxon>
        <taxon>Fusobacteriia</taxon>
        <taxon>Fusobacteriales</taxon>
        <taxon>Fusobacteriaceae</taxon>
        <taxon>Ilyobacter</taxon>
    </lineage>
</organism>
<dbReference type="InterPro" id="IPR002052">
    <property type="entry name" value="DNA_methylase_N6_adenine_CS"/>
</dbReference>
<dbReference type="RefSeq" id="WP_013388506.1">
    <property type="nucleotide sequence ID" value="NC_014633.1"/>
</dbReference>
<feature type="coiled-coil region" evidence="5">
    <location>
        <begin position="500"/>
        <end position="551"/>
    </location>
</feature>
<dbReference type="Proteomes" id="UP000006875">
    <property type="component" value="Plasmid pILYOP01"/>
</dbReference>
<feature type="coiled-coil region" evidence="5">
    <location>
        <begin position="381"/>
        <end position="408"/>
    </location>
</feature>
<evidence type="ECO:0000259" key="6">
    <source>
        <dbReference type="Pfam" id="PF01555"/>
    </source>
</evidence>
<dbReference type="GO" id="GO:0009007">
    <property type="term" value="F:site-specific DNA-methyltransferase (adenine-specific) activity"/>
    <property type="evidence" value="ECO:0007669"/>
    <property type="project" value="UniProtKB-EC"/>
</dbReference>
<proteinExistence type="inferred from homology"/>
<evidence type="ECO:0000256" key="5">
    <source>
        <dbReference type="SAM" id="Coils"/>
    </source>
</evidence>
<evidence type="ECO:0000259" key="7">
    <source>
        <dbReference type="Pfam" id="PF18273"/>
    </source>
</evidence>
<feature type="domain" description="DNA methylase N-4/N-6" evidence="6">
    <location>
        <begin position="157"/>
        <end position="509"/>
    </location>
</feature>
<evidence type="ECO:0000313" key="9">
    <source>
        <dbReference type="Proteomes" id="UP000006875"/>
    </source>
</evidence>
<keyword evidence="4" id="KW-0949">S-adenosyl-L-methionine</keyword>
<dbReference type="OrthoDB" id="9800801at2"/>
<dbReference type="Pfam" id="PF01555">
    <property type="entry name" value="N6_N4_Mtase"/>
    <property type="match status" value="1"/>
</dbReference>
<evidence type="ECO:0000256" key="4">
    <source>
        <dbReference type="ARBA" id="ARBA00022691"/>
    </source>
</evidence>
<name>E3HBT2_ILYPC</name>
<dbReference type="PRINTS" id="PR00506">
    <property type="entry name" value="D21N6MTFRASE"/>
</dbReference>
<accession>E3HBT2</accession>
<dbReference type="KEGG" id="ipo:Ilyop_2074"/>
<feature type="domain" description="Type III R-M EcoP15I C-terminal" evidence="7">
    <location>
        <begin position="602"/>
        <end position="707"/>
    </location>
</feature>
<dbReference type="Gene3D" id="3.40.50.150">
    <property type="entry name" value="Vaccinia Virus protein VP39"/>
    <property type="match status" value="1"/>
</dbReference>
<dbReference type="InterPro" id="IPR041405">
    <property type="entry name" value="T3RM_EcoP15I_C"/>
</dbReference>
<evidence type="ECO:0000256" key="2">
    <source>
        <dbReference type="ARBA" id="ARBA00022603"/>
    </source>
</evidence>
<evidence type="ECO:0000256" key="1">
    <source>
        <dbReference type="ARBA" id="ARBA00006594"/>
    </source>
</evidence>
<dbReference type="EMBL" id="CP002282">
    <property type="protein sequence ID" value="ADO83844.1"/>
    <property type="molecule type" value="Genomic_DNA"/>
</dbReference>
<dbReference type="EC" id="2.1.1.72" evidence="8"/>
<comment type="similarity">
    <text evidence="1">Belongs to the N(4)/N(6)-methyltransferase family.</text>
</comment>
<dbReference type="InterPro" id="IPR002941">
    <property type="entry name" value="DNA_methylase_N4/N6"/>
</dbReference>
<dbReference type="PROSITE" id="PS00092">
    <property type="entry name" value="N6_MTASE"/>
    <property type="match status" value="1"/>
</dbReference>
<evidence type="ECO:0000256" key="3">
    <source>
        <dbReference type="ARBA" id="ARBA00022679"/>
    </source>
</evidence>
<evidence type="ECO:0000313" key="8">
    <source>
        <dbReference type="EMBL" id="ADO83844.1"/>
    </source>
</evidence>
<protein>
    <submittedName>
        <fullName evidence="8">Site-specific DNA-methyltransferase (Adenine-specific)</fullName>
        <ecNumber evidence="8">2.1.1.72</ecNumber>
    </submittedName>
</protein>
<dbReference type="Pfam" id="PF18273">
    <property type="entry name" value="T3RM_EcoP15I_C"/>
    <property type="match status" value="1"/>
</dbReference>
<geneLocation type="plasmid" evidence="8 9">
    <name>pILYOP01</name>
</geneLocation>
<sequence length="716" mass="83640">MMSSRSVGRLFGLWRKRRRHRRVVKTYFEQRGEGIGYNGNGIITDRLKEQKVENNKLKIDILKKEFPECFDRDGNFNLEKFQWIISPETKVFKDSYGLNWLGKSYARALAQGEARKMLREDVEHNSKEENRDSENLYIKGDNLEVLKHLDSGYREKIKMIYIDPPYNTKSGEFVYNDNRDFSAKELNKLVRSNIIDEEEKERILKWEGNSSSHSAWLTFMFPRLYLARKLLTEDGVIFISIDDNELAQLKLMCDEIFGEENFIANIAVVNNLKGRSDDEYIATAHENLLIYRKSTSYSTYGIPMPEDYIKEYDLEDCNGKYRLQGLRKRGSNSKREDRPKMFYPIYYNQETKKIYLDENEGSIKIYPKLSDGSDGCWRWGKATAVERIDELEAKYINKRNEFDIYQKDYLIQNGEQRIVKAKSFWLDKSFSSDAGTKSVRELFGTKVFSSPKAVDFISYCLSQGIKDEDIILDFFSGSATTSHAVNKLNLEDGGNRKWIMVQLEEELSQKSEAYKFCEKEKLPKNITSIGIERIKRANKQMLDEEETKNQEDFDRIELEKKLGFKIFGIDNKIKELDEMIEFTDEITLPEHISLTNNDRLDLVHTYKLQDGNFLNTEIETVKLSWEKTVVGGDGSGTYIYEGYRVGEILYLIDSISSSKVQSKIIEKIDNDPEFEINKIVIYGFTNTIGKYRVELEENIKNYNNKKGANIEVEVRY</sequence>
<dbReference type="GO" id="GO:0032259">
    <property type="term" value="P:methylation"/>
    <property type="evidence" value="ECO:0007669"/>
    <property type="project" value="UniProtKB-KW"/>
</dbReference>
<keyword evidence="5" id="KW-0175">Coiled coil</keyword>
<dbReference type="REBASE" id="28552">
    <property type="entry name" value="M.IpoORF2074P"/>
</dbReference>
<dbReference type="SUPFAM" id="SSF53335">
    <property type="entry name" value="S-adenosyl-L-methionine-dependent methyltransferases"/>
    <property type="match status" value="1"/>
</dbReference>
<dbReference type="InterPro" id="IPR029063">
    <property type="entry name" value="SAM-dependent_MTases_sf"/>
</dbReference>
<dbReference type="AlphaFoldDB" id="E3HBT2"/>
<keyword evidence="9" id="KW-1185">Reference proteome</keyword>
<dbReference type="HOGENOM" id="CLU_020164_2_0_0"/>
<dbReference type="GO" id="GO:0008170">
    <property type="term" value="F:N-methyltransferase activity"/>
    <property type="evidence" value="ECO:0007669"/>
    <property type="project" value="InterPro"/>
</dbReference>
<reference evidence="8 9" key="1">
    <citation type="journal article" date="2010" name="Stand. Genomic Sci.">
        <title>Complete genome sequence of Ilyobacter polytropus type strain (CuHbu1).</title>
        <authorList>
            <person name="Sikorski J."/>
            <person name="Chertkov O."/>
            <person name="Lapidus A."/>
            <person name="Nolan M."/>
            <person name="Lucas S."/>
            <person name="Del Rio T.G."/>
            <person name="Tice H."/>
            <person name="Cheng J.F."/>
            <person name="Tapia R."/>
            <person name="Han C."/>
            <person name="Goodwin L."/>
            <person name="Pitluck S."/>
            <person name="Liolios K."/>
            <person name="Ivanova N."/>
            <person name="Mavromatis K."/>
            <person name="Mikhailova N."/>
            <person name="Pati A."/>
            <person name="Chen A."/>
            <person name="Palaniappan K."/>
            <person name="Land M."/>
            <person name="Hauser L."/>
            <person name="Chang Y.J."/>
            <person name="Jeffries C.D."/>
            <person name="Brambilla E."/>
            <person name="Yasawong M."/>
            <person name="Rohde M."/>
            <person name="Pukall R."/>
            <person name="Spring S."/>
            <person name="Goker M."/>
            <person name="Woyke T."/>
            <person name="Bristow J."/>
            <person name="Eisen J.A."/>
            <person name="Markowitz V."/>
            <person name="Hugenholtz P."/>
            <person name="Kyrpides N.C."/>
            <person name="Klenk H.P."/>
        </authorList>
    </citation>
    <scope>NUCLEOTIDE SEQUENCE [LARGE SCALE GENOMIC DNA]</scope>
    <source>
        <strain evidence="9">ATCC 51220 / DSM 2926 / LMG 16218 / CuHBu1</strain>
        <plasmid evidence="9">pILYOP01</plasmid>
    </source>
</reference>
<dbReference type="GO" id="GO:0003677">
    <property type="term" value="F:DNA binding"/>
    <property type="evidence" value="ECO:0007669"/>
    <property type="project" value="InterPro"/>
</dbReference>
<dbReference type="PIRSF" id="PIRSF015855">
    <property type="entry name" value="TypeIII_Mtase_mKpnI"/>
    <property type="match status" value="1"/>
</dbReference>
<dbReference type="InterPro" id="IPR002295">
    <property type="entry name" value="N4/N6-MTase_EcoPI_Mod-like"/>
</dbReference>